<reference evidence="1 2" key="1">
    <citation type="submission" date="2015-10" db="EMBL/GenBank/DDBJ databases">
        <title>Draft genome sequence of Salegentibacter salinarum KCTC 12975.</title>
        <authorList>
            <person name="Lin W."/>
            <person name="Zheng Q."/>
        </authorList>
    </citation>
    <scope>NUCLEOTIDE SEQUENCE [LARGE SCALE GENOMIC DNA]</scope>
    <source>
        <strain evidence="1 2">KCTC 12975</strain>
    </source>
</reference>
<dbReference type="EMBL" id="LKTS01000025">
    <property type="protein sequence ID" value="PKD18033.1"/>
    <property type="molecule type" value="Genomic_DNA"/>
</dbReference>
<name>A0A2N0TTH1_9FLAO</name>
<dbReference type="RefSeq" id="WP_079714643.1">
    <property type="nucleotide sequence ID" value="NZ_FUZC01000026.1"/>
</dbReference>
<evidence type="ECO:0008006" key="3">
    <source>
        <dbReference type="Google" id="ProtNLM"/>
    </source>
</evidence>
<protein>
    <recommendedName>
        <fullName evidence="3">YD repeat-containing protein</fullName>
    </recommendedName>
</protein>
<comment type="caution">
    <text evidence="1">The sequence shown here is derived from an EMBL/GenBank/DDBJ whole genome shotgun (WGS) entry which is preliminary data.</text>
</comment>
<proteinExistence type="predicted"/>
<dbReference type="STRING" id="447422.SAMN05660903_03699"/>
<dbReference type="OrthoDB" id="9814627at2"/>
<gene>
    <name evidence="1" type="ORF">APR41_18135</name>
</gene>
<keyword evidence="2" id="KW-1185">Reference proteome</keyword>
<evidence type="ECO:0000313" key="2">
    <source>
        <dbReference type="Proteomes" id="UP000232673"/>
    </source>
</evidence>
<sequence length="1138" mass="129220">MKKIFIIIFYIYSFNCVIAQEDLNEFIKYQPTQPETTEIQKIGDFSPPNAFGAQPINLQITNVDIGNLSIPITLSYTSSSGIKVDEKESVIGLGWDLSILNNYIEIVEQGASLDFNQSHSAYASYQEINNRYQVQNLDSMFVLNDQLKSNALNTPFVNKDYISDQINYNFLGKTGTILKDSLGNFIDFTSSKNELEIVQHSINNYEVIDGDGNHYIFDKVVSYNLDSSSKNIKKRFYLSEIELYDGQVVEFLYSDGQDEGVTVSDSYSSSSIMVTRMFEEALQNPSQNMTISDFTPIFEQNNNSITYATPNILKEMVFPNGKVSFDYLSETNQLNKIEVWDNISIIEKFVFKNSDFFLDSSGAPVAARLEAIDRIGGDETQEKLYRFSYNETPIPQRATTKGDYWGFHNGRETDVPDFSYYYNSQEYDYFGSNRRPVFNYTKAGILEEIIYATGGKSKFYYEPNYYKTEKVITDPSEGGNKKINLAAIGQNPAVSYQTPIDSTSFYIEHGSISSTGGITVTYAASRFTQNSSQLPYYKITDPQNTVYTKIFNREDEKLSGTFNITNLPTGWYKVIAYVGDASLFPNDSEPSIFNTASVELTLSWKEYSGDEEMDYEDVLVTGGGLRIKSIENYDSLEDNVAAETKSFEYGNSSLNGYGVGEFLGVSNQVYPISDINADLDGENHILSNFLINKNITDLRFWGGVSGGGVFYAQYTGKGIQLSSDPLFPISYKGNSVFYPKVTIYNSGEKGDLGYIENIYSPPSRIEVRDVMGDISTSSSAHLELNKYSDYSGVHLIKEVKFNSLNDTVFLKNYNYTKKIISEFPRLAIKPSEYTLHYSGSPIIVPPSDIRAMSKKNIKHFYYKEKLYQEKLVSTSIRNFYENGNIETIQDLEYVANKSFRISEKTTYGSDGKINLQRLIYPDQIISSNSLGFDPIAESELNNYNSLASTGVNRINRPVQIENYKKLADGTIFSSEVQRTYYNTFNTKLFASSIWTGRLGVPLYKEIEFLDYDYNGNYTIIRKVNGPPVIYLWGYNGEYLIAKVQNSNLEELKVALGVQDLTEIDEQDIPSIDALRAELPNSMISTYTYKPLIGLLTIRNPNGKIITYNYDSFNRLHFKMDDDQNLLEEFNYHYKSFSE</sequence>
<dbReference type="Proteomes" id="UP000232673">
    <property type="component" value="Unassembled WGS sequence"/>
</dbReference>
<accession>A0A2N0TTH1</accession>
<dbReference type="AlphaFoldDB" id="A0A2N0TTH1"/>
<organism evidence="1 2">
    <name type="scientific">Salegentibacter salinarum</name>
    <dbReference type="NCBI Taxonomy" id="447422"/>
    <lineage>
        <taxon>Bacteria</taxon>
        <taxon>Pseudomonadati</taxon>
        <taxon>Bacteroidota</taxon>
        <taxon>Flavobacteriia</taxon>
        <taxon>Flavobacteriales</taxon>
        <taxon>Flavobacteriaceae</taxon>
        <taxon>Salegentibacter</taxon>
    </lineage>
</organism>
<evidence type="ECO:0000313" key="1">
    <source>
        <dbReference type="EMBL" id="PKD18033.1"/>
    </source>
</evidence>